<evidence type="ECO:0000256" key="3">
    <source>
        <dbReference type="ARBA" id="ARBA00023054"/>
    </source>
</evidence>
<evidence type="ECO:0000256" key="6">
    <source>
        <dbReference type="SAM" id="Phobius"/>
    </source>
</evidence>
<dbReference type="EMBL" id="FO681348">
    <property type="protein sequence ID" value="CCV66171.1"/>
    <property type="molecule type" value="Genomic_DNA"/>
</dbReference>
<dbReference type="Pfam" id="PF02646">
    <property type="entry name" value="RmuC"/>
    <property type="match status" value="1"/>
</dbReference>
<dbReference type="PANTHER" id="PTHR30563">
    <property type="entry name" value="DNA RECOMBINATION PROTEIN RMUC"/>
    <property type="match status" value="1"/>
</dbReference>
<feature type="transmembrane region" description="Helical" evidence="6">
    <location>
        <begin position="12"/>
        <end position="31"/>
    </location>
</feature>
<comment type="similarity">
    <text evidence="2">Belongs to the RmuC family.</text>
</comment>
<evidence type="ECO:0000313" key="7">
    <source>
        <dbReference type="EMBL" id="CCV66171.1"/>
    </source>
</evidence>
<dbReference type="KEGG" id="abra:BN85311500"/>
<keyword evidence="8" id="KW-1185">Reference proteome</keyword>
<dbReference type="Proteomes" id="UP000032737">
    <property type="component" value="Chromosome"/>
</dbReference>
<dbReference type="STRING" id="61635.BN85311500"/>
<dbReference type="PANTHER" id="PTHR30563:SF0">
    <property type="entry name" value="DNA RECOMBINATION PROTEIN RMUC"/>
    <property type="match status" value="1"/>
</dbReference>
<keyword evidence="6" id="KW-0812">Transmembrane</keyword>
<organism evidence="7 8">
    <name type="scientific">Acholeplasma brassicae</name>
    <dbReference type="NCBI Taxonomy" id="61635"/>
    <lineage>
        <taxon>Bacteria</taxon>
        <taxon>Bacillati</taxon>
        <taxon>Mycoplasmatota</taxon>
        <taxon>Mollicutes</taxon>
        <taxon>Acholeplasmatales</taxon>
        <taxon>Acholeplasmataceae</taxon>
        <taxon>Acholeplasma</taxon>
    </lineage>
</organism>
<keyword evidence="6" id="KW-1133">Transmembrane helix</keyword>
<keyword evidence="3 5" id="KW-0175">Coiled coil</keyword>
<evidence type="ECO:0000256" key="1">
    <source>
        <dbReference type="ARBA" id="ARBA00003416"/>
    </source>
</evidence>
<dbReference type="HOGENOM" id="CLU_569415_0_0_14"/>
<evidence type="ECO:0000256" key="2">
    <source>
        <dbReference type="ARBA" id="ARBA00009840"/>
    </source>
</evidence>
<evidence type="ECO:0000313" key="8">
    <source>
        <dbReference type="Proteomes" id="UP000032737"/>
    </source>
</evidence>
<accession>U4KPB4</accession>
<dbReference type="GO" id="GO:0006310">
    <property type="term" value="P:DNA recombination"/>
    <property type="evidence" value="ECO:0007669"/>
    <property type="project" value="UniProtKB-KW"/>
</dbReference>
<feature type="coiled-coil region" evidence="5">
    <location>
        <begin position="121"/>
        <end position="231"/>
    </location>
</feature>
<dbReference type="InterPro" id="IPR003798">
    <property type="entry name" value="DNA_recombination_RmuC"/>
</dbReference>
<evidence type="ECO:0000256" key="5">
    <source>
        <dbReference type="SAM" id="Coils"/>
    </source>
</evidence>
<proteinExistence type="inferred from homology"/>
<gene>
    <name evidence="7" type="primary">rmuC</name>
    <name evidence="7" type="ORF">BN85311500</name>
</gene>
<keyword evidence="6" id="KW-0472">Membrane</keyword>
<dbReference type="RefSeq" id="WP_030005031.1">
    <property type="nucleotide sequence ID" value="NC_022549.1"/>
</dbReference>
<comment type="function">
    <text evidence="1">Involved in DNA recombination.</text>
</comment>
<keyword evidence="4" id="KW-0233">DNA recombination</keyword>
<sequence length="479" mass="55623">MTLFQVTTNTLLSITIGLLIVFICLIGYLIIKSKRSGFSKQDIKSIIDETKNSQFKDYLVMLNEQTKEIQALKVSLNERLISSTSDQQLRLSSFLSETKSKLDAVEQSFSKESLDTKYQTEKNIKELIEQTSKEIMNLKENLIRELNEVNTKKSIQQTDEQLKTHKEIELQIDKLKVQVKETLESGFTKNEEAIQSFIEKTASIEASTRQIEQLKTEINRFNDLLSNQKSRGNFGEDVLNRILENLFGFQTKSLFYETQVSLVDRFRLTPSEKNEKLVVDFLFKIKTNQGILPLPIDAKFPYTNYVTLFDEQLSVQDRLEAKKRFRNDMKARINEVKRYVIESHTAPYAIMFIPAEAVFIDLFKEFPDLIEDARNKHIVIASPNLIVSLIQILTFILRDYELRNNQNEILELINGISKQFDFLKTRMDEHVRLVSRLHDSAKKLDITSSKLSNEFQKAQTFIDEKESANRDIIIEEEGV</sequence>
<name>U4KPB4_9MOLU</name>
<protein>
    <submittedName>
        <fullName evidence="7">RmuC domain protein</fullName>
    </submittedName>
</protein>
<dbReference type="OrthoDB" id="370725at2"/>
<evidence type="ECO:0000256" key="4">
    <source>
        <dbReference type="ARBA" id="ARBA00023172"/>
    </source>
</evidence>
<reference evidence="7 8" key="1">
    <citation type="journal article" date="2013" name="J. Mol. Microbiol. Biotechnol.">
        <title>Analysis of the Complete Genomes of Acholeplasma brassicae , A. palmae and A. laidlawii and Their Comparison to the Obligate Parasites from ' Candidatus Phytoplasma'.</title>
        <authorList>
            <person name="Kube M."/>
            <person name="Siewert C."/>
            <person name="Migdoll A.M."/>
            <person name="Duduk B."/>
            <person name="Holz S."/>
            <person name="Rabus R."/>
            <person name="Seemuller E."/>
            <person name="Mitrovic J."/>
            <person name="Muller I."/>
            <person name="Buttner C."/>
            <person name="Reinhardt R."/>
        </authorList>
    </citation>
    <scope>NUCLEOTIDE SEQUENCE [LARGE SCALE GENOMIC DNA]</scope>
    <source>
        <strain evidence="8">0502</strain>
    </source>
</reference>
<dbReference type="AlphaFoldDB" id="U4KPB4"/>